<protein>
    <submittedName>
        <fullName evidence="5">Tagaturonate reductase</fullName>
    </submittedName>
</protein>
<keyword evidence="1" id="KW-0560">Oxidoreductase</keyword>
<dbReference type="Gene3D" id="1.10.1040.10">
    <property type="entry name" value="N-(1-d-carboxylethyl)-l-norvaline Dehydrogenase, domain 2"/>
    <property type="match status" value="1"/>
</dbReference>
<dbReference type="SUPFAM" id="SSF51735">
    <property type="entry name" value="NAD(P)-binding Rossmann-fold domains"/>
    <property type="match status" value="1"/>
</dbReference>
<dbReference type="Pfam" id="PF01232">
    <property type="entry name" value="Mannitol_dh"/>
    <property type="match status" value="1"/>
</dbReference>
<dbReference type="Proteomes" id="UP000295066">
    <property type="component" value="Unassembled WGS sequence"/>
</dbReference>
<keyword evidence="2" id="KW-0520">NAD</keyword>
<dbReference type="InterPro" id="IPR013118">
    <property type="entry name" value="Mannitol_DH_C"/>
</dbReference>
<dbReference type="PANTHER" id="PTHR30524">
    <property type="entry name" value="MANNITOL-1-PHOSPHATE 5-DEHYDROGENASE"/>
    <property type="match status" value="1"/>
</dbReference>
<dbReference type="InterPro" id="IPR013131">
    <property type="entry name" value="Mannitol_DH_N"/>
</dbReference>
<evidence type="ECO:0000256" key="1">
    <source>
        <dbReference type="ARBA" id="ARBA00023002"/>
    </source>
</evidence>
<feature type="domain" description="Mannitol dehydrogenase N-terminal" evidence="3">
    <location>
        <begin position="5"/>
        <end position="230"/>
    </location>
</feature>
<accession>A0A4V3HHE5</accession>
<dbReference type="InterPro" id="IPR008927">
    <property type="entry name" value="6-PGluconate_DH-like_C_sf"/>
</dbReference>
<gene>
    <name evidence="5" type="ORF">C8D99_10147</name>
</gene>
<dbReference type="GO" id="GO:0008926">
    <property type="term" value="F:mannitol-1-phosphate 5-dehydrogenase activity"/>
    <property type="evidence" value="ECO:0007669"/>
    <property type="project" value="TreeGrafter"/>
</dbReference>
<evidence type="ECO:0000313" key="5">
    <source>
        <dbReference type="EMBL" id="TDY64901.1"/>
    </source>
</evidence>
<feature type="domain" description="Mannitol dehydrogenase C-terminal" evidence="4">
    <location>
        <begin position="253"/>
        <end position="377"/>
    </location>
</feature>
<evidence type="ECO:0000259" key="4">
    <source>
        <dbReference type="Pfam" id="PF08125"/>
    </source>
</evidence>
<dbReference type="SUPFAM" id="SSF48179">
    <property type="entry name" value="6-phosphogluconate dehydrogenase C-terminal domain-like"/>
    <property type="match status" value="1"/>
</dbReference>
<evidence type="ECO:0000313" key="6">
    <source>
        <dbReference type="Proteomes" id="UP000295066"/>
    </source>
</evidence>
<dbReference type="GO" id="GO:0005829">
    <property type="term" value="C:cytosol"/>
    <property type="evidence" value="ECO:0007669"/>
    <property type="project" value="TreeGrafter"/>
</dbReference>
<sequence length="433" mass="48592">MNYTVLQFGEGNFIRAFFDWMLQKIEDATGDKYKVFLVQPIDMGRVEEIAAAGEYHVLLRGYQEGEYREILDPVRVVAGGSNPFTPEGLKAMFEAAMSPGLRVVTSNTTEAGIFFEEKKAPHNYPSLLAAALEKRSAAGLSPLYIVPLELIENNGAALKDCLEKYGRLWNYGPAYFRYLEACTFYDTLVDRIVTGFPAKESAEVFRKIGHEDRNVTAGELFHLFVLQGDKSILDILPFHKAGLNAVITEDRLSFYRDRKVRVLNGVHTASVPVALLAGVEYVRDFVEDDRFAPRLRSLVHDEIVPAFSDDAEAHQYGEDVLERFRNPALEHAFRSIALNSVAKSNTRLRPTLEGYFEKFGELPPVLTECIAAMTELYDCDGVKDLPGGPLELSDFRQLRGRSLGEMTDSFFPGLAPSLRTALIDRLGELRERT</sequence>
<evidence type="ECO:0000259" key="3">
    <source>
        <dbReference type="Pfam" id="PF01232"/>
    </source>
</evidence>
<dbReference type="RefSeq" id="WP_133955150.1">
    <property type="nucleotide sequence ID" value="NZ_SORI01000001.1"/>
</dbReference>
<dbReference type="GO" id="GO:0019592">
    <property type="term" value="P:mannitol catabolic process"/>
    <property type="evidence" value="ECO:0007669"/>
    <property type="project" value="TreeGrafter"/>
</dbReference>
<proteinExistence type="predicted"/>
<comment type="caution">
    <text evidence="5">The sequence shown here is derived from an EMBL/GenBank/DDBJ whole genome shotgun (WGS) entry which is preliminary data.</text>
</comment>
<dbReference type="Pfam" id="PF08125">
    <property type="entry name" value="Mannitol_dh_C"/>
    <property type="match status" value="1"/>
</dbReference>
<dbReference type="PANTHER" id="PTHR30524:SF0">
    <property type="entry name" value="ALTRONATE OXIDOREDUCTASE-RELATED"/>
    <property type="match status" value="1"/>
</dbReference>
<organism evidence="5 6">
    <name type="scientific">Aminivibrio pyruvatiphilus</name>
    <dbReference type="NCBI Taxonomy" id="1005740"/>
    <lineage>
        <taxon>Bacteria</taxon>
        <taxon>Thermotogati</taxon>
        <taxon>Synergistota</taxon>
        <taxon>Synergistia</taxon>
        <taxon>Synergistales</taxon>
        <taxon>Aminobacteriaceae</taxon>
        <taxon>Aminivibrio</taxon>
    </lineage>
</organism>
<evidence type="ECO:0000256" key="2">
    <source>
        <dbReference type="ARBA" id="ARBA00023027"/>
    </source>
</evidence>
<dbReference type="OrthoDB" id="9768714at2"/>
<dbReference type="InterPro" id="IPR036291">
    <property type="entry name" value="NAD(P)-bd_dom_sf"/>
</dbReference>
<dbReference type="InterPro" id="IPR013328">
    <property type="entry name" value="6PGD_dom2"/>
</dbReference>
<dbReference type="AlphaFoldDB" id="A0A4V3HHE5"/>
<dbReference type="Gene3D" id="3.40.50.720">
    <property type="entry name" value="NAD(P)-binding Rossmann-like Domain"/>
    <property type="match status" value="1"/>
</dbReference>
<reference evidence="5 6" key="1">
    <citation type="submission" date="2019-03" db="EMBL/GenBank/DDBJ databases">
        <title>Genomic Encyclopedia of Type Strains, Phase IV (KMG-IV): sequencing the most valuable type-strain genomes for metagenomic binning, comparative biology and taxonomic classification.</title>
        <authorList>
            <person name="Goeker M."/>
        </authorList>
    </citation>
    <scope>NUCLEOTIDE SEQUENCE [LARGE SCALE GENOMIC DNA]</scope>
    <source>
        <strain evidence="5 6">DSM 25964</strain>
    </source>
</reference>
<keyword evidence="6" id="KW-1185">Reference proteome</keyword>
<dbReference type="EMBL" id="SORI01000001">
    <property type="protein sequence ID" value="TDY64901.1"/>
    <property type="molecule type" value="Genomic_DNA"/>
</dbReference>
<name>A0A4V3HHE5_9BACT</name>